<dbReference type="PANTHER" id="PTHR23264">
    <property type="entry name" value="NUCLEOTIDE-BINDING PROTEIN NBP35 YEAST -RELATED"/>
    <property type="match status" value="1"/>
</dbReference>
<dbReference type="InterPro" id="IPR027417">
    <property type="entry name" value="P-loop_NTPase"/>
</dbReference>
<dbReference type="EMBL" id="JAPFFI010000022">
    <property type="protein sequence ID" value="KAJ6327908.1"/>
    <property type="molecule type" value="Genomic_DNA"/>
</dbReference>
<dbReference type="InterPro" id="IPR019591">
    <property type="entry name" value="Mrp/NBP35_ATP-bd"/>
</dbReference>
<dbReference type="Proteomes" id="UP001141253">
    <property type="component" value="Chromosome 14"/>
</dbReference>
<keyword evidence="4" id="KW-0408">Iron</keyword>
<proteinExistence type="predicted"/>
<organism evidence="6 7">
    <name type="scientific">Salix suchowensis</name>
    <dbReference type="NCBI Taxonomy" id="1278906"/>
    <lineage>
        <taxon>Eukaryota</taxon>
        <taxon>Viridiplantae</taxon>
        <taxon>Streptophyta</taxon>
        <taxon>Embryophyta</taxon>
        <taxon>Tracheophyta</taxon>
        <taxon>Spermatophyta</taxon>
        <taxon>Magnoliopsida</taxon>
        <taxon>eudicotyledons</taxon>
        <taxon>Gunneridae</taxon>
        <taxon>Pentapetalae</taxon>
        <taxon>rosids</taxon>
        <taxon>fabids</taxon>
        <taxon>Malpighiales</taxon>
        <taxon>Salicaceae</taxon>
        <taxon>Saliceae</taxon>
        <taxon>Salix</taxon>
    </lineage>
</organism>
<reference evidence="6" key="1">
    <citation type="submission" date="2022-10" db="EMBL/GenBank/DDBJ databases">
        <authorList>
            <person name="Hyden B.L."/>
            <person name="Feng K."/>
            <person name="Yates T."/>
            <person name="Jawdy S."/>
            <person name="Smart L.B."/>
            <person name="Muchero W."/>
        </authorList>
    </citation>
    <scope>NUCLEOTIDE SEQUENCE</scope>
    <source>
        <tissue evidence="6">Shoot tip</tissue>
    </source>
</reference>
<keyword evidence="5" id="KW-0411">Iron-sulfur</keyword>
<protein>
    <submittedName>
        <fullName evidence="6">Uncharacterized protein</fullName>
    </submittedName>
</protein>
<evidence type="ECO:0000313" key="6">
    <source>
        <dbReference type="EMBL" id="KAJ6327908.1"/>
    </source>
</evidence>
<dbReference type="InterPro" id="IPR033756">
    <property type="entry name" value="YlxH/NBP35"/>
</dbReference>
<sequence length="34" mass="3733">MFIGGELDFLVVDAPPGTSDEHISIVQYLQATRI</sequence>
<dbReference type="Gene3D" id="3.40.50.300">
    <property type="entry name" value="P-loop containing nucleotide triphosphate hydrolases"/>
    <property type="match status" value="1"/>
</dbReference>
<evidence type="ECO:0000256" key="4">
    <source>
        <dbReference type="ARBA" id="ARBA00023004"/>
    </source>
</evidence>
<evidence type="ECO:0000256" key="3">
    <source>
        <dbReference type="ARBA" id="ARBA00022840"/>
    </source>
</evidence>
<keyword evidence="2" id="KW-0547">Nucleotide-binding</keyword>
<accession>A0ABQ9A5Y0</accession>
<evidence type="ECO:0000256" key="2">
    <source>
        <dbReference type="ARBA" id="ARBA00022741"/>
    </source>
</evidence>
<comment type="caution">
    <text evidence="6">The sequence shown here is derived from an EMBL/GenBank/DDBJ whole genome shotgun (WGS) entry which is preliminary data.</text>
</comment>
<keyword evidence="7" id="KW-1185">Reference proteome</keyword>
<dbReference type="PANTHER" id="PTHR23264:SF19">
    <property type="entry name" value="CYTOSOLIC FE-S CLUSTER ASSEMBLY FACTOR NUBP2"/>
    <property type="match status" value="1"/>
</dbReference>
<dbReference type="Pfam" id="PF10609">
    <property type="entry name" value="ParA"/>
    <property type="match status" value="1"/>
</dbReference>
<evidence type="ECO:0000256" key="5">
    <source>
        <dbReference type="ARBA" id="ARBA00023014"/>
    </source>
</evidence>
<keyword evidence="1" id="KW-0479">Metal-binding</keyword>
<evidence type="ECO:0000256" key="1">
    <source>
        <dbReference type="ARBA" id="ARBA00022723"/>
    </source>
</evidence>
<reference evidence="6" key="2">
    <citation type="journal article" date="2023" name="Int. J. Mol. Sci.">
        <title>De Novo Assembly and Annotation of 11 Diverse Shrub Willow (Salix) Genomes Reveals Novel Gene Organization in Sex-Linked Regions.</title>
        <authorList>
            <person name="Hyden B."/>
            <person name="Feng K."/>
            <person name="Yates T.B."/>
            <person name="Jawdy S."/>
            <person name="Cereghino C."/>
            <person name="Smart L.B."/>
            <person name="Muchero W."/>
        </authorList>
    </citation>
    <scope>NUCLEOTIDE SEQUENCE</scope>
    <source>
        <tissue evidence="6">Shoot tip</tissue>
    </source>
</reference>
<gene>
    <name evidence="6" type="ORF">OIU77_009729</name>
</gene>
<name>A0ABQ9A5Y0_9ROSI</name>
<feature type="non-terminal residue" evidence="6">
    <location>
        <position position="34"/>
    </location>
</feature>
<keyword evidence="3" id="KW-0067">ATP-binding</keyword>
<evidence type="ECO:0000313" key="7">
    <source>
        <dbReference type="Proteomes" id="UP001141253"/>
    </source>
</evidence>